<evidence type="ECO:0000313" key="2">
    <source>
        <dbReference type="Proteomes" id="UP000315369"/>
    </source>
</evidence>
<dbReference type="Proteomes" id="UP000315369">
    <property type="component" value="Unassembled WGS sequence"/>
</dbReference>
<reference evidence="1 2" key="1">
    <citation type="submission" date="2019-06" db="EMBL/GenBank/DDBJ databases">
        <authorList>
            <person name="Livingstone P."/>
            <person name="Whitworth D."/>
        </authorList>
    </citation>
    <scope>NUCLEOTIDE SEQUENCE [LARGE SCALE GENOMIC DNA]</scope>
    <source>
        <strain evidence="1 2">AM401</strain>
    </source>
</reference>
<gene>
    <name evidence="1" type="ORF">FJV41_18925</name>
</gene>
<organism evidence="1 2">
    <name type="scientific">Myxococcus llanfairpwllgwyngyllgogerychwyrndrobwllllantysiliogogogochensis</name>
    <dbReference type="NCBI Taxonomy" id="2590453"/>
    <lineage>
        <taxon>Bacteria</taxon>
        <taxon>Pseudomonadati</taxon>
        <taxon>Myxococcota</taxon>
        <taxon>Myxococcia</taxon>
        <taxon>Myxococcales</taxon>
        <taxon>Cystobacterineae</taxon>
        <taxon>Myxococcaceae</taxon>
        <taxon>Myxococcus</taxon>
    </lineage>
</organism>
<keyword evidence="2" id="KW-1185">Reference proteome</keyword>
<dbReference type="AlphaFoldDB" id="A0A540WZJ4"/>
<sequence>MADSFDPIDRARANMILESLLETPFSEDDEHLQFALRQGDLTFEGDFELEPNDVIIVVGNLTVTGCLADQFYNEDDFSKLYVMGNLRARDMVCGSEVRVTGNLEVQNVLYANSFDMDTLGVSGKLSAKVFIEDGHQVEFGALDVGALISDDETWREVKPEAVIGGFETVLQSHVLSEDGQLVLGESLHQELKAGRSVLR</sequence>
<name>A0A540WZJ4_9BACT</name>
<comment type="caution">
    <text evidence="1">The sequence shown here is derived from an EMBL/GenBank/DDBJ whole genome shotgun (WGS) entry which is preliminary data.</text>
</comment>
<accession>A0A540WZJ4</accession>
<dbReference type="RefSeq" id="WP_141643911.1">
    <property type="nucleotide sequence ID" value="NZ_VIFM01000070.1"/>
</dbReference>
<evidence type="ECO:0008006" key="3">
    <source>
        <dbReference type="Google" id="ProtNLM"/>
    </source>
</evidence>
<protein>
    <recommendedName>
        <fullName evidence="3">Polymer-forming cytoskeletal protein</fullName>
    </recommendedName>
</protein>
<evidence type="ECO:0000313" key="1">
    <source>
        <dbReference type="EMBL" id="TQF14373.1"/>
    </source>
</evidence>
<dbReference type="EMBL" id="VIFM01000070">
    <property type="protein sequence ID" value="TQF14373.1"/>
    <property type="molecule type" value="Genomic_DNA"/>
</dbReference>
<dbReference type="OrthoDB" id="5510081at2"/>
<proteinExistence type="predicted"/>